<proteinExistence type="predicted"/>
<dbReference type="PANTHER" id="PTHR37305">
    <property type="entry name" value="INTEGRAL MEMBRANE PROTEIN-RELATED"/>
    <property type="match status" value="1"/>
</dbReference>
<keyword evidence="1" id="KW-1133">Transmembrane helix</keyword>
<gene>
    <name evidence="2" type="ORF">HDA32_001035</name>
</gene>
<feature type="transmembrane region" description="Helical" evidence="1">
    <location>
        <begin position="18"/>
        <end position="36"/>
    </location>
</feature>
<evidence type="ECO:0000313" key="3">
    <source>
        <dbReference type="Proteomes" id="UP000589036"/>
    </source>
</evidence>
<feature type="transmembrane region" description="Helical" evidence="1">
    <location>
        <begin position="71"/>
        <end position="93"/>
    </location>
</feature>
<feature type="transmembrane region" description="Helical" evidence="1">
    <location>
        <begin position="238"/>
        <end position="259"/>
    </location>
</feature>
<keyword evidence="3" id="KW-1185">Reference proteome</keyword>
<keyword evidence="1" id="KW-0812">Transmembrane</keyword>
<sequence>MLLRNVFGKFLKDNGRGLIGWTVGLAAVTLLYTSFYPSMRDSGEAMQEYMRSLPSGLMEAMGWTDFSSAEGYLGATVFSLLGPVLTLVAAVMVGARAIAGDEEDGGLDLVLAHPVGRVRVLLERFAGLAVFIGVLGITVFAVLLLLRSPLDLGIGVLELFAASTSLTLVAFAYGTLALAVGAATGRRAIAAMAAAVMAVVGYLGNTFALQVEELEWLRLLSPFYYAFDHEPLVNGFDLGYLLVLLAIPAALIAIAASVFTRRDVAV</sequence>
<feature type="transmembrane region" description="Helical" evidence="1">
    <location>
        <begin position="125"/>
        <end position="146"/>
    </location>
</feature>
<dbReference type="EMBL" id="JACCCC010000001">
    <property type="protein sequence ID" value="NYE45915.1"/>
    <property type="molecule type" value="Genomic_DNA"/>
</dbReference>
<dbReference type="Pfam" id="PF12679">
    <property type="entry name" value="ABC2_membrane_2"/>
    <property type="match status" value="1"/>
</dbReference>
<organism evidence="2 3">
    <name type="scientific">Spinactinospora alkalitolerans</name>
    <dbReference type="NCBI Taxonomy" id="687207"/>
    <lineage>
        <taxon>Bacteria</taxon>
        <taxon>Bacillati</taxon>
        <taxon>Actinomycetota</taxon>
        <taxon>Actinomycetes</taxon>
        <taxon>Streptosporangiales</taxon>
        <taxon>Nocardiopsidaceae</taxon>
        <taxon>Spinactinospora</taxon>
    </lineage>
</organism>
<dbReference type="GO" id="GO:0005886">
    <property type="term" value="C:plasma membrane"/>
    <property type="evidence" value="ECO:0007669"/>
    <property type="project" value="UniProtKB-SubCell"/>
</dbReference>
<feature type="transmembrane region" description="Helical" evidence="1">
    <location>
        <begin position="188"/>
        <end position="209"/>
    </location>
</feature>
<dbReference type="RefSeq" id="WP_246334245.1">
    <property type="nucleotide sequence ID" value="NZ_BAAAYY010000024.1"/>
</dbReference>
<feature type="transmembrane region" description="Helical" evidence="1">
    <location>
        <begin position="152"/>
        <end position="176"/>
    </location>
</feature>
<evidence type="ECO:0000256" key="1">
    <source>
        <dbReference type="SAM" id="Phobius"/>
    </source>
</evidence>
<keyword evidence="1" id="KW-0472">Membrane</keyword>
<reference evidence="2 3" key="1">
    <citation type="submission" date="2020-07" db="EMBL/GenBank/DDBJ databases">
        <title>Sequencing the genomes of 1000 actinobacteria strains.</title>
        <authorList>
            <person name="Klenk H.-P."/>
        </authorList>
    </citation>
    <scope>NUCLEOTIDE SEQUENCE [LARGE SCALE GENOMIC DNA]</scope>
    <source>
        <strain evidence="2 3">CXB654</strain>
    </source>
</reference>
<evidence type="ECO:0000313" key="2">
    <source>
        <dbReference type="EMBL" id="NYE45915.1"/>
    </source>
</evidence>
<dbReference type="GO" id="GO:0140359">
    <property type="term" value="F:ABC-type transporter activity"/>
    <property type="evidence" value="ECO:0007669"/>
    <property type="project" value="InterPro"/>
</dbReference>
<accession>A0A852TQR0</accession>
<dbReference type="AlphaFoldDB" id="A0A852TQR0"/>
<name>A0A852TQR0_9ACTN</name>
<protein>
    <submittedName>
        <fullName evidence="2">ABC-2 type transport system permease protein</fullName>
    </submittedName>
</protein>
<dbReference type="PANTHER" id="PTHR37305:SF1">
    <property type="entry name" value="MEMBRANE PROTEIN"/>
    <property type="match status" value="1"/>
</dbReference>
<comment type="caution">
    <text evidence="2">The sequence shown here is derived from an EMBL/GenBank/DDBJ whole genome shotgun (WGS) entry which is preliminary data.</text>
</comment>
<dbReference type="Proteomes" id="UP000589036">
    <property type="component" value="Unassembled WGS sequence"/>
</dbReference>